<dbReference type="EMBL" id="CAVNYO010000421">
    <property type="protein sequence ID" value="CAK5278184.1"/>
    <property type="molecule type" value="Genomic_DNA"/>
</dbReference>
<evidence type="ECO:0000313" key="1">
    <source>
        <dbReference type="EMBL" id="CAK5278184.1"/>
    </source>
</evidence>
<gene>
    <name evidence="1" type="ORF">MYCIT1_LOCUS27463</name>
</gene>
<proteinExistence type="predicted"/>
<organism evidence="1 2">
    <name type="scientific">Mycena citricolor</name>
    <dbReference type="NCBI Taxonomy" id="2018698"/>
    <lineage>
        <taxon>Eukaryota</taxon>
        <taxon>Fungi</taxon>
        <taxon>Dikarya</taxon>
        <taxon>Basidiomycota</taxon>
        <taxon>Agaricomycotina</taxon>
        <taxon>Agaricomycetes</taxon>
        <taxon>Agaricomycetidae</taxon>
        <taxon>Agaricales</taxon>
        <taxon>Marasmiineae</taxon>
        <taxon>Mycenaceae</taxon>
        <taxon>Mycena</taxon>
    </lineage>
</organism>
<sequence length="37" mass="4408">MSLRPDLRHVHLPMLSQLRILRRQHTHHDIRGAMGVE</sequence>
<reference evidence="1" key="1">
    <citation type="submission" date="2023-11" db="EMBL/GenBank/DDBJ databases">
        <authorList>
            <person name="De Vega J J."/>
            <person name="De Vega J J."/>
        </authorList>
    </citation>
    <scope>NUCLEOTIDE SEQUENCE</scope>
</reference>
<name>A0AAD2K4B9_9AGAR</name>
<evidence type="ECO:0000313" key="2">
    <source>
        <dbReference type="Proteomes" id="UP001295794"/>
    </source>
</evidence>
<comment type="caution">
    <text evidence="1">The sequence shown here is derived from an EMBL/GenBank/DDBJ whole genome shotgun (WGS) entry which is preliminary data.</text>
</comment>
<protein>
    <submittedName>
        <fullName evidence="1">Uncharacterized protein</fullName>
    </submittedName>
</protein>
<dbReference type="AlphaFoldDB" id="A0AAD2K4B9"/>
<accession>A0AAD2K4B9</accession>
<dbReference type="Proteomes" id="UP001295794">
    <property type="component" value="Unassembled WGS sequence"/>
</dbReference>
<keyword evidence="2" id="KW-1185">Reference proteome</keyword>
<feature type="non-terminal residue" evidence="1">
    <location>
        <position position="37"/>
    </location>
</feature>